<evidence type="ECO:0000256" key="1">
    <source>
        <dbReference type="SAM" id="SignalP"/>
    </source>
</evidence>
<organism evidence="2 3">
    <name type="scientific">Lecanosticta acicola</name>
    <dbReference type="NCBI Taxonomy" id="111012"/>
    <lineage>
        <taxon>Eukaryota</taxon>
        <taxon>Fungi</taxon>
        <taxon>Dikarya</taxon>
        <taxon>Ascomycota</taxon>
        <taxon>Pezizomycotina</taxon>
        <taxon>Dothideomycetes</taxon>
        <taxon>Dothideomycetidae</taxon>
        <taxon>Mycosphaerellales</taxon>
        <taxon>Mycosphaerellaceae</taxon>
        <taxon>Lecanosticta</taxon>
    </lineage>
</organism>
<evidence type="ECO:0000313" key="3">
    <source>
        <dbReference type="Proteomes" id="UP001296104"/>
    </source>
</evidence>
<dbReference type="EMBL" id="CAVMBE010000005">
    <property type="protein sequence ID" value="CAK3837983.1"/>
    <property type="molecule type" value="Genomic_DNA"/>
</dbReference>
<protein>
    <submittedName>
        <fullName evidence="2">Uncharacterized protein</fullName>
    </submittedName>
</protein>
<proteinExistence type="predicted"/>
<feature type="chain" id="PRO_5042523783" evidence="1">
    <location>
        <begin position="23"/>
        <end position="465"/>
    </location>
</feature>
<reference evidence="2" key="1">
    <citation type="submission" date="2023-11" db="EMBL/GenBank/DDBJ databases">
        <authorList>
            <person name="Alioto T."/>
            <person name="Alioto T."/>
            <person name="Gomez Garrido J."/>
        </authorList>
    </citation>
    <scope>NUCLEOTIDE SEQUENCE</scope>
</reference>
<gene>
    <name evidence="2" type="ORF">LECACI_7A001449</name>
</gene>
<accession>A0AAI8YT08</accession>
<dbReference type="AlphaFoldDB" id="A0AAI8YT08"/>
<evidence type="ECO:0000313" key="2">
    <source>
        <dbReference type="EMBL" id="CAK3837983.1"/>
    </source>
</evidence>
<name>A0AAI8YT08_9PEZI</name>
<feature type="signal peptide" evidence="1">
    <location>
        <begin position="1"/>
        <end position="22"/>
    </location>
</feature>
<sequence>MTVLKAPFLAPAVALLLGSTIALPSPNSLEAESEALEVPTPTKNFPTAIVPRQTEHTTFDPNVQCFPTTGLGTTTDMGAFYDLASSFCAQPVIEAGAVINRYDGIRVEYPAEEGLKIRFAIENSFCDTMYIDIIECQDNFGQTFLQCGQHPATPLWKAYGGSYQTLGCGYCFIEILSTDSPREEAPIARLDVSASVSDLEIRDDGGDKLTCNHSTDPGYDYADAPSVAGYIDGFCTAKDGVTVPIHKSAYEGPFALASGASISLSITNLWCEDPVPIIKDGCTALLGRVENECWTGTAPLKSYGGSYNGGCGFFTIQVNAPSSQARDAAPSTDLEFRDDALTCLPSSDAGYPYADEGAIETTVDSFCNEKDGFRIPKLGAATGPTYILSGGVTFHLLISNIRCSDPAPLTKEGCSAGFGHIMQNCYTATVPLKNYGGLYNWECGYYIIQPFAASTKARSVDGADS</sequence>
<keyword evidence="1" id="KW-0732">Signal</keyword>
<keyword evidence="3" id="KW-1185">Reference proteome</keyword>
<comment type="caution">
    <text evidence="2">The sequence shown here is derived from an EMBL/GenBank/DDBJ whole genome shotgun (WGS) entry which is preliminary data.</text>
</comment>
<dbReference type="Proteomes" id="UP001296104">
    <property type="component" value="Unassembled WGS sequence"/>
</dbReference>